<evidence type="ECO:0000256" key="4">
    <source>
        <dbReference type="ARBA" id="ARBA00022679"/>
    </source>
</evidence>
<dbReference type="Proteomes" id="UP000054092">
    <property type="component" value="Unassembled WGS sequence"/>
</dbReference>
<comment type="similarity">
    <text evidence="2">Belongs to the class-I pyridoxal-phosphate-dependent aminotransferase family.</text>
</comment>
<keyword evidence="5" id="KW-0663">Pyridoxal phosphate</keyword>
<keyword evidence="3 7" id="KW-0032">Aminotransferase</keyword>
<evidence type="ECO:0000256" key="2">
    <source>
        <dbReference type="ARBA" id="ARBA00007441"/>
    </source>
</evidence>
<evidence type="ECO:0000259" key="6">
    <source>
        <dbReference type="Pfam" id="PF00155"/>
    </source>
</evidence>
<name>A0A101HSD4_9BACT</name>
<accession>A0A101HSD4</accession>
<dbReference type="Gene3D" id="3.90.1150.10">
    <property type="entry name" value="Aspartate Aminotransferase, domain 1"/>
    <property type="match status" value="1"/>
</dbReference>
<dbReference type="InterPro" id="IPR015424">
    <property type="entry name" value="PyrdxlP-dep_Trfase"/>
</dbReference>
<dbReference type="InterPro" id="IPR004839">
    <property type="entry name" value="Aminotransferase_I/II_large"/>
</dbReference>
<dbReference type="GO" id="GO:0008483">
    <property type="term" value="F:transaminase activity"/>
    <property type="evidence" value="ECO:0007669"/>
    <property type="project" value="UniProtKB-KW"/>
</dbReference>
<evidence type="ECO:0000313" key="7">
    <source>
        <dbReference type="EMBL" id="KUK82296.1"/>
    </source>
</evidence>
<reference evidence="8" key="1">
    <citation type="journal article" date="2015" name="MBio">
        <title>Genome-Resolved Metagenomic Analysis Reveals Roles for Candidate Phyla and Other Microbial Community Members in Biogeochemical Transformations in Oil Reservoirs.</title>
        <authorList>
            <person name="Hu P."/>
            <person name="Tom L."/>
            <person name="Singh A."/>
            <person name="Thomas B.C."/>
            <person name="Baker B.J."/>
            <person name="Piceno Y.M."/>
            <person name="Andersen G.L."/>
            <person name="Banfield J.F."/>
        </authorList>
    </citation>
    <scope>NUCLEOTIDE SEQUENCE [LARGE SCALE GENOMIC DNA]</scope>
</reference>
<comment type="caution">
    <text evidence="7">The sequence shown here is derived from an EMBL/GenBank/DDBJ whole genome shotgun (WGS) entry which is preliminary data.</text>
</comment>
<dbReference type="Gene3D" id="3.40.640.10">
    <property type="entry name" value="Type I PLP-dependent aspartate aminotransferase-like (Major domain)"/>
    <property type="match status" value="1"/>
</dbReference>
<comment type="cofactor">
    <cofactor evidence="1">
        <name>pyridoxal 5'-phosphate</name>
        <dbReference type="ChEBI" id="CHEBI:597326"/>
    </cofactor>
</comment>
<evidence type="ECO:0000256" key="5">
    <source>
        <dbReference type="ARBA" id="ARBA00022898"/>
    </source>
</evidence>
<dbReference type="EMBL" id="LGGP01000005">
    <property type="protein sequence ID" value="KUK82296.1"/>
    <property type="molecule type" value="Genomic_DNA"/>
</dbReference>
<dbReference type="SUPFAM" id="SSF53383">
    <property type="entry name" value="PLP-dependent transferases"/>
    <property type="match status" value="1"/>
</dbReference>
<dbReference type="Pfam" id="PF00155">
    <property type="entry name" value="Aminotran_1_2"/>
    <property type="match status" value="1"/>
</dbReference>
<dbReference type="GO" id="GO:0006520">
    <property type="term" value="P:amino acid metabolic process"/>
    <property type="evidence" value="ECO:0007669"/>
    <property type="project" value="InterPro"/>
</dbReference>
<evidence type="ECO:0000256" key="3">
    <source>
        <dbReference type="ARBA" id="ARBA00022576"/>
    </source>
</evidence>
<proteinExistence type="inferred from homology"/>
<dbReference type="AlphaFoldDB" id="A0A101HSD4"/>
<gene>
    <name evidence="7" type="ORF">XD94_0067</name>
</gene>
<dbReference type="NCBIfam" id="NF005744">
    <property type="entry name" value="PRK07568.1"/>
    <property type="match status" value="1"/>
</dbReference>
<protein>
    <submittedName>
        <fullName evidence="7">Aspartate/tyrosine/aromatic aminotransferase</fullName>
    </submittedName>
</protein>
<evidence type="ECO:0000313" key="8">
    <source>
        <dbReference type="Proteomes" id="UP000054092"/>
    </source>
</evidence>
<keyword evidence="4 7" id="KW-0808">Transferase</keyword>
<dbReference type="InterPro" id="IPR050596">
    <property type="entry name" value="AspAT/PAT-like"/>
</dbReference>
<dbReference type="CDD" id="cd00609">
    <property type="entry name" value="AAT_like"/>
    <property type="match status" value="1"/>
</dbReference>
<sequence>MEISKRGILMASSPIRKLVPFAQKAKEKGVKVYHLNIGQPDIETPRVFYDYMNKLSDSVVSYSPSDGIRELKQAFSDYFQSWEIDVSADELLVTSGGSEAILFALAAVADPGDEIMLIEPFYANYKGFANMLGLNVRSATSKISNGYRLPADEELSKALTKRTRAILFSNPSNPTGVVYTERELRRLIDFARRNDLYIICDEVYREIVFDEIKPSSIMTLDSGQDIIIVDSISKRFSSCGARIGCVATKNSELYRTMMKFAQARLSPPTIAQLGTIGLLTLGKEYTDSVRREYELRRNVVFKELSKIDGIEMQKPSGAFYISVKLPVEDAEEFVKWMLTDFSYDGSTVMVAPLEGFYSSEGIGRKEVRIAYVLSSEKMKIAIEVLALGLKEYNRLFVSV</sequence>
<dbReference type="PATRIC" id="fig|1184387.3.peg.225"/>
<dbReference type="PANTHER" id="PTHR46383">
    <property type="entry name" value="ASPARTATE AMINOTRANSFERASE"/>
    <property type="match status" value="1"/>
</dbReference>
<dbReference type="InterPro" id="IPR015421">
    <property type="entry name" value="PyrdxlP-dep_Trfase_major"/>
</dbReference>
<dbReference type="GO" id="GO:0030170">
    <property type="term" value="F:pyridoxal phosphate binding"/>
    <property type="evidence" value="ECO:0007669"/>
    <property type="project" value="InterPro"/>
</dbReference>
<dbReference type="InterPro" id="IPR015422">
    <property type="entry name" value="PyrdxlP-dep_Trfase_small"/>
</dbReference>
<feature type="domain" description="Aminotransferase class I/classII large" evidence="6">
    <location>
        <begin position="32"/>
        <end position="385"/>
    </location>
</feature>
<evidence type="ECO:0000256" key="1">
    <source>
        <dbReference type="ARBA" id="ARBA00001933"/>
    </source>
</evidence>
<organism evidence="7 8">
    <name type="scientific">Mesotoga prima</name>
    <dbReference type="NCBI Taxonomy" id="1184387"/>
    <lineage>
        <taxon>Bacteria</taxon>
        <taxon>Thermotogati</taxon>
        <taxon>Thermotogota</taxon>
        <taxon>Thermotogae</taxon>
        <taxon>Kosmotogales</taxon>
        <taxon>Kosmotogaceae</taxon>
        <taxon>Mesotoga</taxon>
    </lineage>
</organism>